<gene>
    <name evidence="1" type="ORF">scyTo_0024536</name>
</gene>
<dbReference type="STRING" id="75743.A0A401QFI2"/>
<feature type="non-terminal residue" evidence="1">
    <location>
        <position position="67"/>
    </location>
</feature>
<evidence type="ECO:0000313" key="1">
    <source>
        <dbReference type="EMBL" id="GCB84077.1"/>
    </source>
</evidence>
<reference evidence="1 2" key="1">
    <citation type="journal article" date="2018" name="Nat. Ecol. Evol.">
        <title>Shark genomes provide insights into elasmobranch evolution and the origin of vertebrates.</title>
        <authorList>
            <person name="Hara Y"/>
            <person name="Yamaguchi K"/>
            <person name="Onimaru K"/>
            <person name="Kadota M"/>
            <person name="Koyanagi M"/>
            <person name="Keeley SD"/>
            <person name="Tatsumi K"/>
            <person name="Tanaka K"/>
            <person name="Motone F"/>
            <person name="Kageyama Y"/>
            <person name="Nozu R"/>
            <person name="Adachi N"/>
            <person name="Nishimura O"/>
            <person name="Nakagawa R"/>
            <person name="Tanegashima C"/>
            <person name="Kiyatake I"/>
            <person name="Matsumoto R"/>
            <person name="Murakumo K"/>
            <person name="Nishida K"/>
            <person name="Terakita A"/>
            <person name="Kuratani S"/>
            <person name="Sato K"/>
            <person name="Hyodo S Kuraku.S."/>
        </authorList>
    </citation>
    <scope>NUCLEOTIDE SEQUENCE [LARGE SCALE GENOMIC DNA]</scope>
</reference>
<dbReference type="AlphaFoldDB" id="A0A401QFI2"/>
<name>A0A401QFI2_SCYTO</name>
<protein>
    <submittedName>
        <fullName evidence="1">Uncharacterized protein</fullName>
    </submittedName>
</protein>
<dbReference type="OrthoDB" id="8895928at2759"/>
<accession>A0A401QFI2</accession>
<sequence length="67" mass="7249">MRTWQIALTSGVLTGTAALVAGLLIGHFAIAKDGGPEQAPAPTQDIDESLIRRFMDQIDSKRIEENL</sequence>
<dbReference type="Proteomes" id="UP000288216">
    <property type="component" value="Unassembled WGS sequence"/>
</dbReference>
<comment type="caution">
    <text evidence="1">The sequence shown here is derived from an EMBL/GenBank/DDBJ whole genome shotgun (WGS) entry which is preliminary data.</text>
</comment>
<proteinExistence type="predicted"/>
<evidence type="ECO:0000313" key="2">
    <source>
        <dbReference type="Proteomes" id="UP000288216"/>
    </source>
</evidence>
<dbReference type="EMBL" id="BFAA01049237">
    <property type="protein sequence ID" value="GCB84077.1"/>
    <property type="molecule type" value="Genomic_DNA"/>
</dbReference>
<organism evidence="1 2">
    <name type="scientific">Scyliorhinus torazame</name>
    <name type="common">Cloudy catshark</name>
    <name type="synonym">Catulus torazame</name>
    <dbReference type="NCBI Taxonomy" id="75743"/>
    <lineage>
        <taxon>Eukaryota</taxon>
        <taxon>Metazoa</taxon>
        <taxon>Chordata</taxon>
        <taxon>Craniata</taxon>
        <taxon>Vertebrata</taxon>
        <taxon>Chondrichthyes</taxon>
        <taxon>Elasmobranchii</taxon>
        <taxon>Galeomorphii</taxon>
        <taxon>Galeoidea</taxon>
        <taxon>Carcharhiniformes</taxon>
        <taxon>Scyliorhinidae</taxon>
        <taxon>Scyliorhinus</taxon>
    </lineage>
</organism>
<keyword evidence="2" id="KW-1185">Reference proteome</keyword>